<evidence type="ECO:0000313" key="2">
    <source>
        <dbReference type="EMBL" id="PZM15576.1"/>
    </source>
</evidence>
<sequence>MADENNVEPMAVIAGKDPEAKATTDKKQRSPRRQKMPVQPVRAAPNAAAPPQTSRAKNYSAEERVAKLASINDQVNKGVSTLKAAVKAAGISEQTYYNWKRTANPGEQSDPRPAPAGDELVDLVQLEQENLRLRKTLAEKLRAENADLRKRLGLS</sequence>
<organism evidence="2 3">
    <name type="scientific">Rhizobium tubonense</name>
    <dbReference type="NCBI Taxonomy" id="484088"/>
    <lineage>
        <taxon>Bacteria</taxon>
        <taxon>Pseudomonadati</taxon>
        <taxon>Pseudomonadota</taxon>
        <taxon>Alphaproteobacteria</taxon>
        <taxon>Hyphomicrobiales</taxon>
        <taxon>Rhizobiaceae</taxon>
        <taxon>Rhizobium/Agrobacterium group</taxon>
        <taxon>Rhizobium</taxon>
    </lineage>
</organism>
<dbReference type="InterPro" id="IPR002514">
    <property type="entry name" value="Transposase_8"/>
</dbReference>
<dbReference type="Proteomes" id="UP000248925">
    <property type="component" value="Unassembled WGS sequence"/>
</dbReference>
<dbReference type="Pfam" id="PF01527">
    <property type="entry name" value="HTH_Tnp_1"/>
    <property type="match status" value="1"/>
</dbReference>
<dbReference type="GO" id="GO:0004803">
    <property type="term" value="F:transposase activity"/>
    <property type="evidence" value="ECO:0007669"/>
    <property type="project" value="InterPro"/>
</dbReference>
<proteinExistence type="predicted"/>
<dbReference type="AlphaFoldDB" id="A0A2W4EQ05"/>
<evidence type="ECO:0000256" key="1">
    <source>
        <dbReference type="SAM" id="MobiDB-lite"/>
    </source>
</evidence>
<accession>A0A2W4EQ05</accession>
<feature type="compositionally biased region" description="Low complexity" evidence="1">
    <location>
        <begin position="37"/>
        <end position="52"/>
    </location>
</feature>
<gene>
    <name evidence="2" type="ORF">CPY51_07050</name>
</gene>
<reference evidence="2 3" key="1">
    <citation type="journal article" date="2018" name="Sci. Rep.">
        <title>Rhizobium tumorigenes sp. nov., a novel plant tumorigenic bacterium isolated from cane gall tumors on thornless blackberry.</title>
        <authorList>
            <person name="Kuzmanovi N."/>
            <person name="Smalla K."/>
            <person name="Gronow S."/>
            <person name="PuBawska J."/>
        </authorList>
    </citation>
    <scope>NUCLEOTIDE SEQUENCE [LARGE SCALE GENOMIC DNA]</scope>
    <source>
        <strain evidence="2 3">CCBAU 85046</strain>
    </source>
</reference>
<dbReference type="GO" id="GO:0003677">
    <property type="term" value="F:DNA binding"/>
    <property type="evidence" value="ECO:0007669"/>
    <property type="project" value="InterPro"/>
</dbReference>
<dbReference type="OrthoDB" id="8453701at2"/>
<comment type="caution">
    <text evidence="2">The sequence shown here is derived from an EMBL/GenBank/DDBJ whole genome shotgun (WGS) entry which is preliminary data.</text>
</comment>
<protein>
    <submittedName>
        <fullName evidence="2">Transcriptional regulator</fullName>
    </submittedName>
</protein>
<dbReference type="EMBL" id="PCDP01000019">
    <property type="protein sequence ID" value="PZM15576.1"/>
    <property type="molecule type" value="Genomic_DNA"/>
</dbReference>
<name>A0A2W4EQ05_9HYPH</name>
<dbReference type="GO" id="GO:0006313">
    <property type="term" value="P:DNA transposition"/>
    <property type="evidence" value="ECO:0007669"/>
    <property type="project" value="InterPro"/>
</dbReference>
<dbReference type="InterPro" id="IPR009057">
    <property type="entry name" value="Homeodomain-like_sf"/>
</dbReference>
<dbReference type="RefSeq" id="WP_111159577.1">
    <property type="nucleotide sequence ID" value="NZ_PCDP01000019.1"/>
</dbReference>
<dbReference type="SUPFAM" id="SSF46689">
    <property type="entry name" value="Homeodomain-like"/>
    <property type="match status" value="1"/>
</dbReference>
<evidence type="ECO:0000313" key="3">
    <source>
        <dbReference type="Proteomes" id="UP000248925"/>
    </source>
</evidence>
<feature type="compositionally biased region" description="Basic and acidic residues" evidence="1">
    <location>
        <begin position="16"/>
        <end position="28"/>
    </location>
</feature>
<keyword evidence="3" id="KW-1185">Reference proteome</keyword>
<feature type="region of interest" description="Disordered" evidence="1">
    <location>
        <begin position="1"/>
        <end position="61"/>
    </location>
</feature>